<proteinExistence type="predicted"/>
<keyword evidence="3" id="KW-1185">Reference proteome</keyword>
<feature type="compositionally biased region" description="Basic residues" evidence="1">
    <location>
        <begin position="268"/>
        <end position="277"/>
    </location>
</feature>
<evidence type="ECO:0000256" key="1">
    <source>
        <dbReference type="SAM" id="MobiDB-lite"/>
    </source>
</evidence>
<evidence type="ECO:0000313" key="3">
    <source>
        <dbReference type="Proteomes" id="UP000314294"/>
    </source>
</evidence>
<dbReference type="EMBL" id="SRLO01000607">
    <property type="protein sequence ID" value="TNN50741.1"/>
    <property type="molecule type" value="Genomic_DNA"/>
</dbReference>
<feature type="region of interest" description="Disordered" evidence="1">
    <location>
        <begin position="1"/>
        <end position="82"/>
    </location>
</feature>
<protein>
    <submittedName>
        <fullName evidence="2">Uncharacterized protein</fullName>
    </submittedName>
</protein>
<feature type="compositionally biased region" description="Low complexity" evidence="1">
    <location>
        <begin position="53"/>
        <end position="69"/>
    </location>
</feature>
<dbReference type="AlphaFoldDB" id="A0A4Z2GBX7"/>
<reference evidence="2 3" key="1">
    <citation type="submission" date="2019-03" db="EMBL/GenBank/DDBJ databases">
        <title>First draft genome of Liparis tanakae, snailfish: a comprehensive survey of snailfish specific genes.</title>
        <authorList>
            <person name="Kim W."/>
            <person name="Song I."/>
            <person name="Jeong J.-H."/>
            <person name="Kim D."/>
            <person name="Kim S."/>
            <person name="Ryu S."/>
            <person name="Song J.Y."/>
            <person name="Lee S.K."/>
        </authorList>
    </citation>
    <scope>NUCLEOTIDE SEQUENCE [LARGE SCALE GENOMIC DNA]</scope>
    <source>
        <tissue evidence="2">Muscle</tissue>
    </source>
</reference>
<sequence>MKGNVKKTNRPRPLPRRPYTSLEPWLVQEEKLSYSESLREPTASGPRLEEDGSSAPRRSSSPRPASASPSPRPPPEPASGYRLPLLEPLWFSRSRDSVEKSRELGGPLTGALSAGTSFCGERGRAIKTGRRKTEIYGMEVESRGGETELCRRLAGHFSPKSHTTTHMRTSEENNNRYEHPGVVYEDLDCIRLKERPGELVTGPIGIATPPQRLSGCLLLQSARPGEQLPAQVESEHDARRRSPPRRFPLLPASSDVARGNKFLPNKGWKQRKQRKTVNKQEVN</sequence>
<evidence type="ECO:0000313" key="2">
    <source>
        <dbReference type="EMBL" id="TNN50741.1"/>
    </source>
</evidence>
<feature type="region of interest" description="Disordered" evidence="1">
    <location>
        <begin position="226"/>
        <end position="283"/>
    </location>
</feature>
<feature type="compositionally biased region" description="Basic and acidic residues" evidence="1">
    <location>
        <begin position="28"/>
        <end position="39"/>
    </location>
</feature>
<organism evidence="2 3">
    <name type="scientific">Liparis tanakae</name>
    <name type="common">Tanaka's snailfish</name>
    <dbReference type="NCBI Taxonomy" id="230148"/>
    <lineage>
        <taxon>Eukaryota</taxon>
        <taxon>Metazoa</taxon>
        <taxon>Chordata</taxon>
        <taxon>Craniata</taxon>
        <taxon>Vertebrata</taxon>
        <taxon>Euteleostomi</taxon>
        <taxon>Actinopterygii</taxon>
        <taxon>Neopterygii</taxon>
        <taxon>Teleostei</taxon>
        <taxon>Neoteleostei</taxon>
        <taxon>Acanthomorphata</taxon>
        <taxon>Eupercaria</taxon>
        <taxon>Perciformes</taxon>
        <taxon>Cottioidei</taxon>
        <taxon>Cottales</taxon>
        <taxon>Liparidae</taxon>
        <taxon>Liparis</taxon>
    </lineage>
</organism>
<name>A0A4Z2GBX7_9TELE</name>
<gene>
    <name evidence="2" type="ORF">EYF80_039062</name>
</gene>
<dbReference type="Proteomes" id="UP000314294">
    <property type="component" value="Unassembled WGS sequence"/>
</dbReference>
<feature type="compositionally biased region" description="Basic residues" evidence="1">
    <location>
        <begin position="1"/>
        <end position="15"/>
    </location>
</feature>
<comment type="caution">
    <text evidence="2">The sequence shown here is derived from an EMBL/GenBank/DDBJ whole genome shotgun (WGS) entry which is preliminary data.</text>
</comment>
<accession>A0A4Z2GBX7</accession>